<comment type="subcellular location">
    <subcellularLocation>
        <location evidence="1">Membrane</location>
    </subcellularLocation>
</comment>
<dbReference type="PANTHER" id="PTHR22746:SF10">
    <property type="entry name" value="GUANINE NUCLEOTIDE EXCHANGE FACTOR SUBUNIT RIC1"/>
    <property type="match status" value="1"/>
</dbReference>
<feature type="region of interest" description="Disordered" evidence="3">
    <location>
        <begin position="1402"/>
        <end position="1473"/>
    </location>
</feature>
<feature type="region of interest" description="Disordered" evidence="3">
    <location>
        <begin position="1003"/>
        <end position="1022"/>
    </location>
</feature>
<feature type="region of interest" description="Disordered" evidence="3">
    <location>
        <begin position="224"/>
        <end position="245"/>
    </location>
</feature>
<evidence type="ECO:0000256" key="2">
    <source>
        <dbReference type="ARBA" id="ARBA00023136"/>
    </source>
</evidence>
<feature type="region of interest" description="Disordered" evidence="3">
    <location>
        <begin position="831"/>
        <end position="898"/>
    </location>
</feature>
<dbReference type="InterPro" id="IPR015943">
    <property type="entry name" value="WD40/YVTN_repeat-like_dom_sf"/>
</dbReference>
<evidence type="ECO:0000313" key="5">
    <source>
        <dbReference type="EMBL" id="KAI3426206.1"/>
    </source>
</evidence>
<feature type="region of interest" description="Disordered" evidence="3">
    <location>
        <begin position="1261"/>
        <end position="1294"/>
    </location>
</feature>
<reference evidence="5" key="1">
    <citation type="journal article" date="2019" name="Plant J.">
        <title>Chlorella vulgaris genome assembly and annotation reveals the molecular basis for metabolic acclimation to high light conditions.</title>
        <authorList>
            <person name="Cecchin M."/>
            <person name="Marcolungo L."/>
            <person name="Rossato M."/>
            <person name="Girolomoni L."/>
            <person name="Cosentino E."/>
            <person name="Cuine S."/>
            <person name="Li-Beisson Y."/>
            <person name="Delledonne M."/>
            <person name="Ballottari M."/>
        </authorList>
    </citation>
    <scope>NUCLEOTIDE SEQUENCE</scope>
    <source>
        <strain evidence="5">211/11P</strain>
    </source>
</reference>
<feature type="region of interest" description="Disordered" evidence="3">
    <location>
        <begin position="1227"/>
        <end position="1247"/>
    </location>
</feature>
<dbReference type="SUPFAM" id="SSF50978">
    <property type="entry name" value="WD40 repeat-like"/>
    <property type="match status" value="1"/>
</dbReference>
<dbReference type="InterPro" id="IPR040096">
    <property type="entry name" value="Ric1"/>
</dbReference>
<feature type="domain" description="RIC1 C-terminal alpha solenoid region" evidence="4">
    <location>
        <begin position="1180"/>
        <end position="1399"/>
    </location>
</feature>
<dbReference type="GO" id="GO:0000139">
    <property type="term" value="C:Golgi membrane"/>
    <property type="evidence" value="ECO:0007669"/>
    <property type="project" value="TreeGrafter"/>
</dbReference>
<dbReference type="Pfam" id="PF07064">
    <property type="entry name" value="RIC1"/>
    <property type="match status" value="1"/>
</dbReference>
<evidence type="ECO:0000256" key="1">
    <source>
        <dbReference type="ARBA" id="ARBA00004370"/>
    </source>
</evidence>
<dbReference type="GO" id="GO:0006886">
    <property type="term" value="P:intracellular protein transport"/>
    <property type="evidence" value="ECO:0007669"/>
    <property type="project" value="InterPro"/>
</dbReference>
<keyword evidence="2" id="KW-0472">Membrane</keyword>
<dbReference type="GO" id="GO:0034066">
    <property type="term" value="C:Ric1-Rgp1 guanyl-nucleotide exchange factor complex"/>
    <property type="evidence" value="ECO:0007669"/>
    <property type="project" value="InterPro"/>
</dbReference>
<dbReference type="GO" id="GO:0042147">
    <property type="term" value="P:retrograde transport, endosome to Golgi"/>
    <property type="evidence" value="ECO:0007669"/>
    <property type="project" value="TreeGrafter"/>
</dbReference>
<feature type="compositionally biased region" description="Low complexity" evidence="3">
    <location>
        <begin position="1449"/>
        <end position="1470"/>
    </location>
</feature>
<feature type="region of interest" description="Disordered" evidence="3">
    <location>
        <begin position="366"/>
        <end position="410"/>
    </location>
</feature>
<organism evidence="5 6">
    <name type="scientific">Chlorella vulgaris</name>
    <name type="common">Green alga</name>
    <dbReference type="NCBI Taxonomy" id="3077"/>
    <lineage>
        <taxon>Eukaryota</taxon>
        <taxon>Viridiplantae</taxon>
        <taxon>Chlorophyta</taxon>
        <taxon>core chlorophytes</taxon>
        <taxon>Trebouxiophyceae</taxon>
        <taxon>Chlorellales</taxon>
        <taxon>Chlorellaceae</taxon>
        <taxon>Chlorella clade</taxon>
        <taxon>Chlorella</taxon>
    </lineage>
</organism>
<comment type="caution">
    <text evidence="5">The sequence shown here is derived from an EMBL/GenBank/DDBJ whole genome shotgun (WGS) entry which is preliminary data.</text>
</comment>
<name>A0A9D4TI89_CHLVU</name>
<dbReference type="InterPro" id="IPR036322">
    <property type="entry name" value="WD40_repeat_dom_sf"/>
</dbReference>
<feature type="compositionally biased region" description="Low complexity" evidence="3">
    <location>
        <begin position="495"/>
        <end position="522"/>
    </location>
</feature>
<feature type="compositionally biased region" description="Low complexity" evidence="3">
    <location>
        <begin position="847"/>
        <end position="898"/>
    </location>
</feature>
<feature type="region of interest" description="Disordered" evidence="3">
    <location>
        <begin position="474"/>
        <end position="547"/>
    </location>
</feature>
<feature type="region of interest" description="Disordered" evidence="3">
    <location>
        <begin position="1494"/>
        <end position="1539"/>
    </location>
</feature>
<sequence length="1701" mass="176542">MAYVAFGFPKALKTGLGGSPDDGEAIYASNVTADFVIVVFSSAVQVWSGSQHRVKLGEVLRTKEQLEEEGPNVRAHWCPQKRVLAVATSRSHLQLYALNVSSEALWRLPDSQELRRVNVFLSHSIHLDFGAVRIADLGGDAKSLLVALSNGTMQVFSWQGKLRGQSNPFIAAYEGSRSRRQQARTASLNLNTAGSLGAGPSPFSSLGESLVQGGVVSNGSLAAVAGGGLPPPPSRSRSSQDRELGVAGLSSGAASMLQSMDSLPLPTPAQPADVAVLNVHYAPAARMLAVVLRDGRCALCRTADSGIHPAEQLQLFRWVYKPAGLDAPAVVSAALNPTAQLLALGLSHGRVAIYTLQSILSLRHGRSSSSSASSKPQRDPSGSIGLDGWAPPPPSHGLGGSSGSGQPEPSRVLSLADWGFRSAVVGPASVLRWSPEGRVLAVGYASRGIAVWTPSGCRLMCSLRQAVATAMPNPVSDGPASAGMQMSTATPLPPASQLSAAAAEGGAGRGSLDAAGPGSPSKPGGGGAGGVWAQNSSLNPSQAPEPGVLEGGVSAMAWSAHGYQLLVGETGQARCLYQLEFARYMQGAHRVVQQAVGAGGGVGPGLDEVQALQAADRVLLISEARQAVNPPLPVPVLPSAEAEEDEGAGLRPDLSVQHVKLPQQYIEAAYPLLHAAISHDCADVAVAGTRGLAVYSRRAQRWRLFGDATQERSLRVQGLMWLPSGIIAACGHVDGKEGGGTPQLLLYPQYHLDNTSLLARLPLKQVPVAMDSVGWHMVLAFAPLEVRLFRVAVEGPLGPTGRPIARLTPLRELSIMGLGNPLQEIALIDPTSVGARSEKSQNGSASQLQQDGGQEQPAQQPTQQHAQQHAQQVQQPTQQPTQQQAQQQQPAGDGGEDAAAAWPQLKVATSKPAAGAGSSGQQAGEDMETPLQCVMLRAGGIMSKLDLQEGSEVLLSDSIERFWLPVSAAGAGSAAGGGAASLVSRVSGSGFVASATGLAPSASGDFGTPSLSTSSSAAGLGESGPGLDGQLLGGSAAAASCARMEAQQAAALVQQAELEGVFHREGRQAPQVEMPWWTYGARGMQLWFPSSLSEPLTPSFRSLTSPTATGLAAAAAAASTNSTDPELEFDREVYPVGVSLAEVSIVGVVQRTARSQAFPPEAAQSLCFHPLPESQPVLPCLLRRLLQKGRAVDALELARWHSAGPHFDRSLEWLLFTALEHDAEQRHTTAPLVSSPHGGGRPARQRFNSSYGVTVGDMPAAEQSALQQQQQQQQDGDALPGSPPRGGSGPRAQRRAGPLLLAAARLIAQFPQFSEIVVSVARKTDAALWPSLFAAVGSPAKMCQGLLRADKLQSAACCLVIVEQIEGGPEAQAQALQLIQAALRGGKYSLASDLLRFLVPPGEAEGGHPTSAANGTAAAAPEAAEDLPQQVPPLQQQQQEAEVKPQREAAAGVAAAQPAAAQQPAPQQGGSWFWGLFGGEAAAPAAAAPAAGPTAAVATAGRPGQHTPELPSAAVSQQQWQQQQEQQQEEQQEDSAAAAEAWRLTAQHAWRLLDSGALREAAQLARSLAELHGGLPALLVATAAEAPEAAAHLNPSAPAIASALFVAANEFVSADQELDAVLSAEQLLRVCQDAGCINLALALALLLGDQAALQDFSDEQPAVWAELHSLLANDVHLCTYSAVLSPLPSPMVQPPMLMATP</sequence>
<feature type="compositionally biased region" description="Low complexity" evidence="3">
    <location>
        <begin position="1412"/>
        <end position="1440"/>
    </location>
</feature>
<protein>
    <recommendedName>
        <fullName evidence="4">RIC1 C-terminal alpha solenoid region domain-containing protein</fullName>
    </recommendedName>
</protein>
<dbReference type="OrthoDB" id="513902at2759"/>
<dbReference type="PANTHER" id="PTHR22746">
    <property type="entry name" value="RAB6A-GEF COMPLEX PARTNER PROTEIN 1"/>
    <property type="match status" value="1"/>
</dbReference>
<dbReference type="GO" id="GO:0005829">
    <property type="term" value="C:cytosol"/>
    <property type="evidence" value="ECO:0007669"/>
    <property type="project" value="TreeGrafter"/>
</dbReference>
<evidence type="ECO:0000259" key="4">
    <source>
        <dbReference type="Pfam" id="PF07064"/>
    </source>
</evidence>
<reference evidence="5" key="2">
    <citation type="submission" date="2020-11" db="EMBL/GenBank/DDBJ databases">
        <authorList>
            <person name="Cecchin M."/>
            <person name="Marcolungo L."/>
            <person name="Rossato M."/>
            <person name="Girolomoni L."/>
            <person name="Cosentino E."/>
            <person name="Cuine S."/>
            <person name="Li-Beisson Y."/>
            <person name="Delledonne M."/>
            <person name="Ballottari M."/>
        </authorList>
    </citation>
    <scope>NUCLEOTIDE SEQUENCE</scope>
    <source>
        <strain evidence="5">211/11P</strain>
        <tissue evidence="5">Whole cell</tissue>
    </source>
</reference>
<evidence type="ECO:0000313" key="6">
    <source>
        <dbReference type="Proteomes" id="UP001055712"/>
    </source>
</evidence>
<proteinExistence type="predicted"/>
<feature type="compositionally biased region" description="Low complexity" evidence="3">
    <location>
        <begin position="1512"/>
        <end position="1526"/>
    </location>
</feature>
<dbReference type="Proteomes" id="UP001055712">
    <property type="component" value="Unassembled WGS sequence"/>
</dbReference>
<accession>A0A9D4TI89</accession>
<feature type="compositionally biased region" description="Low complexity" evidence="3">
    <location>
        <begin position="1494"/>
        <end position="1504"/>
    </location>
</feature>
<dbReference type="Gene3D" id="2.130.10.10">
    <property type="entry name" value="YVTN repeat-like/Quinoprotein amine dehydrogenase"/>
    <property type="match status" value="1"/>
</dbReference>
<keyword evidence="6" id="KW-1185">Reference proteome</keyword>
<dbReference type="InterPro" id="IPR009771">
    <property type="entry name" value="RIC1_C"/>
</dbReference>
<feature type="compositionally biased region" description="Polar residues" evidence="3">
    <location>
        <begin position="533"/>
        <end position="542"/>
    </location>
</feature>
<gene>
    <name evidence="5" type="ORF">D9Q98_008583</name>
</gene>
<dbReference type="EMBL" id="SIDB01000011">
    <property type="protein sequence ID" value="KAI3426206.1"/>
    <property type="molecule type" value="Genomic_DNA"/>
</dbReference>
<evidence type="ECO:0000256" key="3">
    <source>
        <dbReference type="SAM" id="MobiDB-lite"/>
    </source>
</evidence>
<feature type="compositionally biased region" description="Low complexity" evidence="3">
    <location>
        <begin position="1007"/>
        <end position="1020"/>
    </location>
</feature>